<dbReference type="InterPro" id="IPR036291">
    <property type="entry name" value="NAD(P)-bd_dom_sf"/>
</dbReference>
<dbReference type="PANTHER" id="PTHR43975:SF2">
    <property type="entry name" value="EG:BACR7A4.14 PROTEIN-RELATED"/>
    <property type="match status" value="1"/>
</dbReference>
<dbReference type="PRINTS" id="PR00080">
    <property type="entry name" value="SDRFAMILY"/>
</dbReference>
<dbReference type="InterPro" id="IPR057326">
    <property type="entry name" value="KR_dom"/>
</dbReference>
<reference evidence="2" key="1">
    <citation type="submission" date="2023-06" db="EMBL/GenBank/DDBJ databases">
        <title>WGS-Sequencing of Streptomyces ficellus isolate 21 collected from sand in Gara Djebilet Iron Mine in Algeria.</title>
        <authorList>
            <person name="Zegers G.P."/>
            <person name="Gomez A."/>
            <person name="Gueddou A."/>
            <person name="Zahara A.F."/>
            <person name="Worth M."/>
            <person name="Sevigny J.L."/>
            <person name="Tisa L."/>
        </authorList>
    </citation>
    <scope>NUCLEOTIDE SEQUENCE</scope>
    <source>
        <strain evidence="2">AS11</strain>
    </source>
</reference>
<accession>A0ABT7Z000</accession>
<evidence type="ECO:0000259" key="1">
    <source>
        <dbReference type="SMART" id="SM00822"/>
    </source>
</evidence>
<evidence type="ECO:0000313" key="3">
    <source>
        <dbReference type="Proteomes" id="UP001174050"/>
    </source>
</evidence>
<dbReference type="CDD" id="cd05233">
    <property type="entry name" value="SDR_c"/>
    <property type="match status" value="1"/>
</dbReference>
<dbReference type="NCBIfam" id="NF005909">
    <property type="entry name" value="PRK07890.1"/>
    <property type="match status" value="1"/>
</dbReference>
<protein>
    <submittedName>
        <fullName evidence="2">SDR family oxidoreductase</fullName>
    </submittedName>
</protein>
<dbReference type="EMBL" id="JAUEPL010000002">
    <property type="protein sequence ID" value="MDN3292786.1"/>
    <property type="molecule type" value="Genomic_DNA"/>
</dbReference>
<dbReference type="InterPro" id="IPR002347">
    <property type="entry name" value="SDR_fam"/>
</dbReference>
<dbReference type="PANTHER" id="PTHR43975">
    <property type="entry name" value="ZGC:101858"/>
    <property type="match status" value="1"/>
</dbReference>
<dbReference type="Pfam" id="PF13561">
    <property type="entry name" value="adh_short_C2"/>
    <property type="match status" value="1"/>
</dbReference>
<dbReference type="Proteomes" id="UP001174050">
    <property type="component" value="Unassembled WGS sequence"/>
</dbReference>
<feature type="domain" description="Ketoreductase" evidence="1">
    <location>
        <begin position="10"/>
        <end position="195"/>
    </location>
</feature>
<sequence>MKVPELLRDKVVVVSGVGPGLGRTLAVRCAQAGADVVLAARTSSCLDEVAKAVEETGRRALAVPTDITDPVAAEALAAAALDTFGRVDTLINNALVEPPHTELLDTPLDDIRPGMEVGVYAALRLSRLFARALSDSQGSIVMVNSSVLRHSKRACGAYKIAKSALLALAQSLSTELGPRGIRVNSVAPGPMWTDKVQAFIGVLAAARGMSLQEGYDEVAADMDLRRLQSPEETADAVIFLASDMARAVTGHCLDVNCGEYHH</sequence>
<evidence type="ECO:0000313" key="2">
    <source>
        <dbReference type="EMBL" id="MDN3292786.1"/>
    </source>
</evidence>
<organism evidence="2 3">
    <name type="scientific">Streptomyces ficellus</name>
    <dbReference type="NCBI Taxonomy" id="1977088"/>
    <lineage>
        <taxon>Bacteria</taxon>
        <taxon>Bacillati</taxon>
        <taxon>Actinomycetota</taxon>
        <taxon>Actinomycetes</taxon>
        <taxon>Kitasatosporales</taxon>
        <taxon>Streptomycetaceae</taxon>
        <taxon>Streptomyces</taxon>
    </lineage>
</organism>
<gene>
    <name evidence="2" type="ORF">QWM81_01750</name>
</gene>
<proteinExistence type="predicted"/>
<dbReference type="SMART" id="SM00822">
    <property type="entry name" value="PKS_KR"/>
    <property type="match status" value="1"/>
</dbReference>
<dbReference type="RefSeq" id="WP_290109794.1">
    <property type="nucleotide sequence ID" value="NZ_JAUEPL010000002.1"/>
</dbReference>
<dbReference type="PRINTS" id="PR00081">
    <property type="entry name" value="GDHRDH"/>
</dbReference>
<name>A0ABT7Z000_9ACTN</name>
<dbReference type="SUPFAM" id="SSF51735">
    <property type="entry name" value="NAD(P)-binding Rossmann-fold domains"/>
    <property type="match status" value="1"/>
</dbReference>
<keyword evidence="3" id="KW-1185">Reference proteome</keyword>
<dbReference type="Gene3D" id="3.40.50.720">
    <property type="entry name" value="NAD(P)-binding Rossmann-like Domain"/>
    <property type="match status" value="1"/>
</dbReference>
<comment type="caution">
    <text evidence="2">The sequence shown here is derived from an EMBL/GenBank/DDBJ whole genome shotgun (WGS) entry which is preliminary data.</text>
</comment>